<evidence type="ECO:0000259" key="2">
    <source>
        <dbReference type="Pfam" id="PF13439"/>
    </source>
</evidence>
<dbReference type="GO" id="GO:0016757">
    <property type="term" value="F:glycosyltransferase activity"/>
    <property type="evidence" value="ECO:0007669"/>
    <property type="project" value="InterPro"/>
</dbReference>
<dbReference type="Pfam" id="PF13439">
    <property type="entry name" value="Glyco_transf_4"/>
    <property type="match status" value="1"/>
</dbReference>
<name>A0A0G0KF82_9BACT</name>
<evidence type="ECO:0000313" key="4">
    <source>
        <dbReference type="Proteomes" id="UP000034333"/>
    </source>
</evidence>
<feature type="domain" description="Glycosyltransferase subfamily 4-like N-terminal" evidence="2">
    <location>
        <begin position="13"/>
        <end position="164"/>
    </location>
</feature>
<dbReference type="InterPro" id="IPR028098">
    <property type="entry name" value="Glyco_trans_4-like_N"/>
</dbReference>
<dbReference type="AlphaFoldDB" id="A0A0G0KF82"/>
<sequence length="352" mass="40269">MNITHVIFYPGQGGAEQYIYLQTKHALKNCHHVNFVLGNDGPLAARIEELGCPIDYVKMRSPFDLRAILELKKIFRETNTEVVHTHFLRENFLVIVACLFSKKKVFSTVHRIEKKNFIQEKFNKGYSLFLNKFIAVSPLAKDLLLKEGINEKKIELIPNGVEIEPFSSEEVLKELKIDKDRKVISYVGRMTHEKGHDMLLKAFSRLKFNNVVLVLVGDGDLRKNIENDIKKLKLEGRVILTGNRDKGYEIIGSSDLYVQPSKLENMPLSVEEAMLLGIPIVASKIAAHELLLEDERYGTLFTGEDDLVEKITFCLLNQKFVLEKVKKAKEYAENNLTAEKMGQKTLRLYETA</sequence>
<evidence type="ECO:0000313" key="3">
    <source>
        <dbReference type="EMBL" id="KKQ39231.1"/>
    </source>
</evidence>
<dbReference type="InterPro" id="IPR001296">
    <property type="entry name" value="Glyco_trans_1"/>
</dbReference>
<reference evidence="3 4" key="1">
    <citation type="journal article" date="2015" name="Nature">
        <title>rRNA introns, odd ribosomes, and small enigmatic genomes across a large radiation of phyla.</title>
        <authorList>
            <person name="Brown C.T."/>
            <person name="Hug L.A."/>
            <person name="Thomas B.C."/>
            <person name="Sharon I."/>
            <person name="Castelle C.J."/>
            <person name="Singh A."/>
            <person name="Wilkins M.J."/>
            <person name="Williams K.H."/>
            <person name="Banfield J.F."/>
        </authorList>
    </citation>
    <scope>NUCLEOTIDE SEQUENCE [LARGE SCALE GENOMIC DNA]</scope>
</reference>
<dbReference type="SUPFAM" id="SSF53756">
    <property type="entry name" value="UDP-Glycosyltransferase/glycogen phosphorylase"/>
    <property type="match status" value="1"/>
</dbReference>
<organism evidence="3 4">
    <name type="scientific">Candidatus Magasanikbacteria bacterium GW2011_GWA2_37_8</name>
    <dbReference type="NCBI Taxonomy" id="1619036"/>
    <lineage>
        <taxon>Bacteria</taxon>
        <taxon>Candidatus Magasanikiibacteriota</taxon>
    </lineage>
</organism>
<protein>
    <submittedName>
        <fullName evidence="3">Glycosyltransferase</fullName>
    </submittedName>
</protein>
<comment type="caution">
    <text evidence="3">The sequence shown here is derived from an EMBL/GenBank/DDBJ whole genome shotgun (WGS) entry which is preliminary data.</text>
</comment>
<dbReference type="Gene3D" id="3.40.50.2000">
    <property type="entry name" value="Glycogen Phosphorylase B"/>
    <property type="match status" value="2"/>
</dbReference>
<gene>
    <name evidence="3" type="ORF">US58_C0038G0003</name>
</gene>
<dbReference type="Proteomes" id="UP000034333">
    <property type="component" value="Unassembled WGS sequence"/>
</dbReference>
<proteinExistence type="predicted"/>
<dbReference type="PANTHER" id="PTHR12526:SF630">
    <property type="entry name" value="GLYCOSYLTRANSFERASE"/>
    <property type="match status" value="1"/>
</dbReference>
<dbReference type="STRING" id="1619036.US58_C0038G0003"/>
<dbReference type="Pfam" id="PF00534">
    <property type="entry name" value="Glycos_transf_1"/>
    <property type="match status" value="1"/>
</dbReference>
<accession>A0A0G0KF82</accession>
<feature type="domain" description="Glycosyl transferase family 1" evidence="1">
    <location>
        <begin position="169"/>
        <end position="333"/>
    </location>
</feature>
<evidence type="ECO:0000259" key="1">
    <source>
        <dbReference type="Pfam" id="PF00534"/>
    </source>
</evidence>
<dbReference type="PANTHER" id="PTHR12526">
    <property type="entry name" value="GLYCOSYLTRANSFERASE"/>
    <property type="match status" value="1"/>
</dbReference>
<keyword evidence="3" id="KW-0808">Transferase</keyword>
<dbReference type="EMBL" id="LBTN01000038">
    <property type="protein sequence ID" value="KKQ39231.1"/>
    <property type="molecule type" value="Genomic_DNA"/>
</dbReference>